<accession>A0A6J5N629</accession>
<dbReference type="EMBL" id="LR796606">
    <property type="protein sequence ID" value="CAB4153887.1"/>
    <property type="molecule type" value="Genomic_DNA"/>
</dbReference>
<sequence>MNEFETLYNFFMWFRENGEKYLGLSIEKMIEIYLKEKQKLKNK</sequence>
<name>A0A6J5N629_9CAUD</name>
<reference evidence="1" key="1">
    <citation type="submission" date="2020-04" db="EMBL/GenBank/DDBJ databases">
        <authorList>
            <person name="Chiriac C."/>
            <person name="Salcher M."/>
            <person name="Ghai R."/>
            <person name="Kavagutti S V."/>
        </authorList>
    </citation>
    <scope>NUCLEOTIDE SEQUENCE</scope>
</reference>
<proteinExistence type="predicted"/>
<evidence type="ECO:0000313" key="1">
    <source>
        <dbReference type="EMBL" id="CAB4153887.1"/>
    </source>
</evidence>
<gene>
    <name evidence="1" type="ORF">UFOVP627_51</name>
</gene>
<protein>
    <submittedName>
        <fullName evidence="1">Uncharacterized protein</fullName>
    </submittedName>
</protein>
<organism evidence="1">
    <name type="scientific">uncultured Caudovirales phage</name>
    <dbReference type="NCBI Taxonomy" id="2100421"/>
    <lineage>
        <taxon>Viruses</taxon>
        <taxon>Duplodnaviria</taxon>
        <taxon>Heunggongvirae</taxon>
        <taxon>Uroviricota</taxon>
        <taxon>Caudoviricetes</taxon>
        <taxon>Peduoviridae</taxon>
        <taxon>Maltschvirus</taxon>
        <taxon>Maltschvirus maltsch</taxon>
    </lineage>
</organism>